<reference evidence="2 3" key="1">
    <citation type="journal article" date="2019" name="Int. J. Syst. Evol. Microbiol.">
        <title>The Global Catalogue of Microorganisms (GCM) 10K type strain sequencing project: providing services to taxonomists for standard genome sequencing and annotation.</title>
        <authorList>
            <consortium name="The Broad Institute Genomics Platform"/>
            <consortium name="The Broad Institute Genome Sequencing Center for Infectious Disease"/>
            <person name="Wu L."/>
            <person name="Ma J."/>
        </authorList>
    </citation>
    <scope>NUCLEOTIDE SEQUENCE [LARGE SCALE GENOMIC DNA]</scope>
    <source>
        <strain evidence="2 3">JCM 16009</strain>
    </source>
</reference>
<organism evidence="2 3">
    <name type="scientific">Pseudonocardia ailaonensis</name>
    <dbReference type="NCBI Taxonomy" id="367279"/>
    <lineage>
        <taxon>Bacteria</taxon>
        <taxon>Bacillati</taxon>
        <taxon>Actinomycetota</taxon>
        <taxon>Actinomycetes</taxon>
        <taxon>Pseudonocardiales</taxon>
        <taxon>Pseudonocardiaceae</taxon>
        <taxon>Pseudonocardia</taxon>
    </lineage>
</organism>
<comment type="caution">
    <text evidence="2">The sequence shown here is derived from an EMBL/GenBank/DDBJ whole genome shotgun (WGS) entry which is preliminary data.</text>
</comment>
<gene>
    <name evidence="2" type="ORF">GCM10009836_12110</name>
</gene>
<evidence type="ECO:0000259" key="1">
    <source>
        <dbReference type="Pfam" id="PF17885"/>
    </source>
</evidence>
<evidence type="ECO:0000313" key="3">
    <source>
        <dbReference type="Proteomes" id="UP001500449"/>
    </source>
</evidence>
<dbReference type="Proteomes" id="UP001500449">
    <property type="component" value="Unassembled WGS sequence"/>
</dbReference>
<dbReference type="SUPFAM" id="SSF51905">
    <property type="entry name" value="FAD/NAD(P)-binding domain"/>
    <property type="match status" value="1"/>
</dbReference>
<dbReference type="InterPro" id="IPR036188">
    <property type="entry name" value="FAD/NAD-bd_sf"/>
</dbReference>
<proteinExistence type="predicted"/>
<protein>
    <submittedName>
        <fullName evidence="2">FAD-dependent oxidoreductase</fullName>
    </submittedName>
</protein>
<keyword evidence="3" id="KW-1185">Reference proteome</keyword>
<name>A0ABN2MR88_9PSEU</name>
<dbReference type="EMBL" id="BAAAQK010000003">
    <property type="protein sequence ID" value="GAA1835307.1"/>
    <property type="molecule type" value="Genomic_DNA"/>
</dbReference>
<feature type="domain" description="Styrene monooxygenase StyA putative substrate binding" evidence="1">
    <location>
        <begin position="135"/>
        <end position="248"/>
    </location>
</feature>
<accession>A0ABN2MR88</accession>
<dbReference type="Gene3D" id="3.50.50.60">
    <property type="entry name" value="FAD/NAD(P)-binding domain"/>
    <property type="match status" value="2"/>
</dbReference>
<evidence type="ECO:0000313" key="2">
    <source>
        <dbReference type="EMBL" id="GAA1835307.1"/>
    </source>
</evidence>
<dbReference type="InterPro" id="IPR041654">
    <property type="entry name" value="StyA_sbd"/>
</dbReference>
<sequence length="415" mass="45745">MLAYGLLAGGHDVTLYSDRTPDQWLNESKPTGSAYIYDEVVDIERKLGMDFWSRDAFQGHGFLYDGIPTPGAAPLSIAGRNEYGRPGSAIDQRLRVSRWLEDLEPRGGRLVIESVTPARLDAIAAASDLTVLAAGKADLASAIAVDPARSFTEPQRNLAMVIVRSRTGHVRDWFADRVPYAPIKFNRIDDTGEYFWVPYHHKTAGATMSLLLEARPGSLMDRFGTARSAGDVLDAAREIVRATMPYEAHIADDMELIEDDPHGWLAGRFTPVVREAFGRLPSGGLVIPVGDTAITFDPIAGQGGNFANRSADFLASVINEHGGEHYDEEFLTRISTDLWTHFGRNSWTFNNHFLGVADDTTRLVMRTAAQNPDAGDTLFNGFVRPDRMLPALKDRRVAEEFARTYPARVAEPVPA</sequence>
<dbReference type="Pfam" id="PF17885">
    <property type="entry name" value="Smoa_sbd"/>
    <property type="match status" value="1"/>
</dbReference>